<name>A0A9P1ISK0_9PELO</name>
<dbReference type="AlphaFoldDB" id="A0A9P1ISK0"/>
<dbReference type="Proteomes" id="UP001152747">
    <property type="component" value="Unassembled WGS sequence"/>
</dbReference>
<dbReference type="CDD" id="cd18186">
    <property type="entry name" value="BTB_POZ_ZBTB_KLHL-like"/>
    <property type="match status" value="1"/>
</dbReference>
<dbReference type="Pfam" id="PF00651">
    <property type="entry name" value="BTB"/>
    <property type="match status" value="1"/>
</dbReference>
<dbReference type="Gene3D" id="3.30.710.10">
    <property type="entry name" value="Potassium Channel Kv1.1, Chain A"/>
    <property type="match status" value="1"/>
</dbReference>
<dbReference type="OrthoDB" id="5804044at2759"/>
<organism evidence="2 3">
    <name type="scientific">Caenorhabditis angaria</name>
    <dbReference type="NCBI Taxonomy" id="860376"/>
    <lineage>
        <taxon>Eukaryota</taxon>
        <taxon>Metazoa</taxon>
        <taxon>Ecdysozoa</taxon>
        <taxon>Nematoda</taxon>
        <taxon>Chromadorea</taxon>
        <taxon>Rhabditida</taxon>
        <taxon>Rhabditina</taxon>
        <taxon>Rhabditomorpha</taxon>
        <taxon>Rhabditoidea</taxon>
        <taxon>Rhabditidae</taxon>
        <taxon>Peloderinae</taxon>
        <taxon>Caenorhabditis</taxon>
    </lineage>
</organism>
<evidence type="ECO:0000313" key="3">
    <source>
        <dbReference type="Proteomes" id="UP001152747"/>
    </source>
</evidence>
<evidence type="ECO:0000313" key="2">
    <source>
        <dbReference type="EMBL" id="CAI5449392.1"/>
    </source>
</evidence>
<evidence type="ECO:0000259" key="1">
    <source>
        <dbReference type="PROSITE" id="PS50097"/>
    </source>
</evidence>
<proteinExistence type="predicted"/>
<keyword evidence="3" id="KW-1185">Reference proteome</keyword>
<dbReference type="SUPFAM" id="SSF54695">
    <property type="entry name" value="POZ domain"/>
    <property type="match status" value="1"/>
</dbReference>
<dbReference type="InterPro" id="IPR000210">
    <property type="entry name" value="BTB/POZ_dom"/>
</dbReference>
<dbReference type="PROSITE" id="PS50097">
    <property type="entry name" value="BTB"/>
    <property type="match status" value="1"/>
</dbReference>
<protein>
    <recommendedName>
        <fullName evidence="1">BTB domain-containing protein</fullName>
    </recommendedName>
</protein>
<dbReference type="SMART" id="SM00225">
    <property type="entry name" value="BTB"/>
    <property type="match status" value="1"/>
</dbReference>
<comment type="caution">
    <text evidence="2">The sequence shown here is derived from an EMBL/GenBank/DDBJ whole genome shotgun (WGS) entry which is preliminary data.</text>
</comment>
<dbReference type="PANTHER" id="PTHR22744">
    <property type="entry name" value="HELIX LOOP HELIX PROTEIN 21-RELATED"/>
    <property type="match status" value="1"/>
</dbReference>
<dbReference type="InterPro" id="IPR011333">
    <property type="entry name" value="SKP1/BTB/POZ_sf"/>
</dbReference>
<feature type="domain" description="BTB" evidence="1">
    <location>
        <begin position="145"/>
        <end position="206"/>
    </location>
</feature>
<sequence length="305" mass="35871">MTEEIILSGRFFPNSYISENHLESTPKSFNGVNWYISVDTTYDYLTVSIHNDNASYLQSFDTNIKVNLEYENNRSETDNLEKTFDFKFDHKNNTFCIKDFIALEEFGKYYEDYDFSINAIIHFSANREKEIVEEIDFCDPNSASNDIILKFKDSPDKVLYSSKCMLSINSKVFKVMFNSDFEEKNKKTIDLDDKFEEFKALLKAIYPTNQQNVINRENIEILINLADKYDMPFLMNRCVAFIRNAEDIPNDVKFLLADRYSLPVIHNECIQRLNDVKSLENLQDSEVFENLTDEEASKRKRGKWN</sequence>
<dbReference type="PANTHER" id="PTHR22744:SF14">
    <property type="entry name" value="BTB DOMAIN-CONTAINING PROTEIN-RELATED"/>
    <property type="match status" value="1"/>
</dbReference>
<reference evidence="2" key="1">
    <citation type="submission" date="2022-11" db="EMBL/GenBank/DDBJ databases">
        <authorList>
            <person name="Kikuchi T."/>
        </authorList>
    </citation>
    <scope>NUCLEOTIDE SEQUENCE</scope>
    <source>
        <strain evidence="2">PS1010</strain>
    </source>
</reference>
<dbReference type="EMBL" id="CANHGI010000004">
    <property type="protein sequence ID" value="CAI5449392.1"/>
    <property type="molecule type" value="Genomic_DNA"/>
</dbReference>
<accession>A0A9P1ISK0</accession>
<gene>
    <name evidence="2" type="ORF">CAMP_LOCUS12029</name>
</gene>